<evidence type="ECO:0000313" key="2">
    <source>
        <dbReference type="EMBL" id="MBD7999056.1"/>
    </source>
</evidence>
<feature type="compositionally biased region" description="Basic residues" evidence="1">
    <location>
        <begin position="1"/>
        <end position="11"/>
    </location>
</feature>
<organism evidence="2 3">
    <name type="scientific">Oerskovia gallyi</name>
    <dbReference type="NCBI Taxonomy" id="2762226"/>
    <lineage>
        <taxon>Bacteria</taxon>
        <taxon>Bacillati</taxon>
        <taxon>Actinomycetota</taxon>
        <taxon>Actinomycetes</taxon>
        <taxon>Micrococcales</taxon>
        <taxon>Cellulomonadaceae</taxon>
        <taxon>Oerskovia</taxon>
    </lineage>
</organism>
<evidence type="ECO:0000313" key="3">
    <source>
        <dbReference type="Proteomes" id="UP000633601"/>
    </source>
</evidence>
<evidence type="ECO:0000256" key="1">
    <source>
        <dbReference type="SAM" id="MobiDB-lite"/>
    </source>
</evidence>
<dbReference type="RefSeq" id="WP_191790703.1">
    <property type="nucleotide sequence ID" value="NZ_JACSQE010000007.1"/>
</dbReference>
<gene>
    <name evidence="2" type="ORF">H9640_10875</name>
</gene>
<accession>A0ABR8V2N7</accession>
<proteinExistence type="predicted"/>
<dbReference type="Proteomes" id="UP000633601">
    <property type="component" value="Unassembled WGS sequence"/>
</dbReference>
<reference evidence="2 3" key="1">
    <citation type="submission" date="2020-08" db="EMBL/GenBank/DDBJ databases">
        <title>A Genomic Blueprint of the Chicken Gut Microbiome.</title>
        <authorList>
            <person name="Gilroy R."/>
            <person name="Ravi A."/>
            <person name="Getino M."/>
            <person name="Pursley I."/>
            <person name="Horton D.L."/>
            <person name="Alikhan N.-F."/>
            <person name="Baker D."/>
            <person name="Gharbi K."/>
            <person name="Hall N."/>
            <person name="Watson M."/>
            <person name="Adriaenssens E.M."/>
            <person name="Foster-Nyarko E."/>
            <person name="Jarju S."/>
            <person name="Secka A."/>
            <person name="Antonio M."/>
            <person name="Oren A."/>
            <person name="Chaudhuri R."/>
            <person name="La Ragione R.M."/>
            <person name="Hildebrand F."/>
            <person name="Pallen M.J."/>
        </authorList>
    </citation>
    <scope>NUCLEOTIDE SEQUENCE [LARGE SCALE GENOMIC DNA]</scope>
    <source>
        <strain evidence="2 3">Sa2CUA8</strain>
    </source>
</reference>
<comment type="caution">
    <text evidence="2">The sequence shown here is derived from an EMBL/GenBank/DDBJ whole genome shotgun (WGS) entry which is preliminary data.</text>
</comment>
<keyword evidence="3" id="KW-1185">Reference proteome</keyword>
<protein>
    <submittedName>
        <fullName evidence="2">Uncharacterized protein</fullName>
    </submittedName>
</protein>
<name>A0ABR8V2N7_9CELL</name>
<feature type="region of interest" description="Disordered" evidence="1">
    <location>
        <begin position="1"/>
        <end position="42"/>
    </location>
</feature>
<sequence>MPRGTDRRHRHEAGGRTDAGQACWSDGPSERTGRRQSSTTGERLWVLDDVPVSETVLAFGGALLRVGETSLSRWG</sequence>
<dbReference type="EMBL" id="JACSQE010000007">
    <property type="protein sequence ID" value="MBD7999056.1"/>
    <property type="molecule type" value="Genomic_DNA"/>
</dbReference>